<dbReference type="SMART" id="SM00382">
    <property type="entry name" value="AAA"/>
    <property type="match status" value="1"/>
</dbReference>
<dbReference type="Proteomes" id="UP000467236">
    <property type="component" value="Chromosome"/>
</dbReference>
<dbReference type="Gene3D" id="3.40.50.300">
    <property type="entry name" value="P-loop containing nucleotide triphosphate hydrolases"/>
    <property type="match status" value="1"/>
</dbReference>
<dbReference type="CDD" id="cd02019">
    <property type="entry name" value="NK"/>
    <property type="match status" value="1"/>
</dbReference>
<proteinExistence type="predicted"/>
<dbReference type="OrthoDB" id="4590630at2"/>
<dbReference type="SUPFAM" id="SSF52540">
    <property type="entry name" value="P-loop containing nucleoside triphosphate hydrolases"/>
    <property type="match status" value="1"/>
</dbReference>
<dbReference type="InterPro" id="IPR003593">
    <property type="entry name" value="AAA+_ATPase"/>
</dbReference>
<gene>
    <name evidence="1" type="ORF">MSHI_04110</name>
</gene>
<dbReference type="EMBL" id="AP022575">
    <property type="protein sequence ID" value="BBX72505.1"/>
    <property type="molecule type" value="Genomic_DNA"/>
</dbReference>
<keyword evidence="2" id="KW-1185">Reference proteome</keyword>
<name>A0A7I7MK31_9MYCO</name>
<dbReference type="AlphaFoldDB" id="A0A7I7MK31"/>
<protein>
    <submittedName>
        <fullName evidence="1">ATPase AAA</fullName>
    </submittedName>
</protein>
<sequence>MPIRWNVPQHAAALEHLDVALGGAARPGPGGAELPGSKTGRTRPASSPGGAVVLGPDGVGKSTLARLAAERFSRRRPTAVTRWVIGTPTERVVPFGAFSHLVEIADIGKPAALLRAARASLSRGVPRGDLLLIVDEAHDLDILSATLVYQLALAGTARMIVTARAEAAPEAIAALWTDGLLERIDIEPPGGATTPAEVDEFIAELPAAARLVLDYLAVEEPLSLAALTVLAGDGAVRQAEELGAAETRVRSERAHEPVVYTAHPLFAARARAALGDEGARRRRTELVTLLSQHPSAHLIDRLRLASLALDSDVPQPLGEVVAAAQQALRLGDLTLGERLARSALARSDSPAARLPLAHALAWQGRGREADAVLAAVDSAALSEPELMDWTLLRAANQFWMLSEPERATAFLRTIRGRVSDPAARITLDALGATFAMNAGNVGHAVDIAREVLVSPSADDQAVAWAASAAALCAARRGRLDDVEPLAQRALDAEHPGLLRFTTGLAQTTALLLAGRLDAARELAQQFTDFAELQQPGRAIGEVLLAHVLIAEGEFGRAAALLRPSAATLERTGYSWGPLSMMLLATALAQLGDTAATAKALSRAEFRHGTKSALFTPELGVARAWRLAAMRDRQGAVVTAREAARMAERGGQLAVALRVWHEAVRLGDTRAVHPLALLCREIDCTVGRLALAHAQALAAGDAAALRAVSNDLEAIGMHAAAADAAAQAQRGQ</sequence>
<accession>A0A7I7MK31</accession>
<reference evidence="1 2" key="1">
    <citation type="journal article" date="2019" name="Emerg. Microbes Infect.">
        <title>Comprehensive subspecies identification of 175 nontuberculous mycobacteria species based on 7547 genomic profiles.</title>
        <authorList>
            <person name="Matsumoto Y."/>
            <person name="Kinjo T."/>
            <person name="Motooka D."/>
            <person name="Nabeya D."/>
            <person name="Jung N."/>
            <person name="Uechi K."/>
            <person name="Horii T."/>
            <person name="Iida T."/>
            <person name="Fujita J."/>
            <person name="Nakamura S."/>
        </authorList>
    </citation>
    <scope>NUCLEOTIDE SEQUENCE [LARGE SCALE GENOMIC DNA]</scope>
    <source>
        <strain evidence="1 2">JCM 14233</strain>
    </source>
</reference>
<evidence type="ECO:0000313" key="1">
    <source>
        <dbReference type="EMBL" id="BBX72505.1"/>
    </source>
</evidence>
<dbReference type="KEGG" id="mshj:MSHI_04110"/>
<dbReference type="RefSeq" id="WP_083047697.1">
    <property type="nucleotide sequence ID" value="NZ_AP022575.1"/>
</dbReference>
<evidence type="ECO:0000313" key="2">
    <source>
        <dbReference type="Proteomes" id="UP000467236"/>
    </source>
</evidence>
<dbReference type="InterPro" id="IPR027417">
    <property type="entry name" value="P-loop_NTPase"/>
</dbReference>
<organism evidence="1 2">
    <name type="scientific">Mycobacterium shinjukuense</name>
    <dbReference type="NCBI Taxonomy" id="398694"/>
    <lineage>
        <taxon>Bacteria</taxon>
        <taxon>Bacillati</taxon>
        <taxon>Actinomycetota</taxon>
        <taxon>Actinomycetes</taxon>
        <taxon>Mycobacteriales</taxon>
        <taxon>Mycobacteriaceae</taxon>
        <taxon>Mycobacterium</taxon>
    </lineage>
</organism>